<dbReference type="EMBL" id="JBHSRD010000002">
    <property type="protein sequence ID" value="MFC6005884.1"/>
    <property type="molecule type" value="Genomic_DNA"/>
</dbReference>
<evidence type="ECO:0000313" key="8">
    <source>
        <dbReference type="Proteomes" id="UP001596189"/>
    </source>
</evidence>
<comment type="subcellular location">
    <subcellularLocation>
        <location evidence="1">Membrane</location>
        <topology evidence="1">Multi-pass membrane protein</topology>
    </subcellularLocation>
</comment>
<evidence type="ECO:0000313" key="7">
    <source>
        <dbReference type="EMBL" id="MFC6005884.1"/>
    </source>
</evidence>
<evidence type="ECO:0000256" key="3">
    <source>
        <dbReference type="ARBA" id="ARBA00022989"/>
    </source>
</evidence>
<sequence length="371" mass="39533">MASRVGQRAAASWSDRVTLLRRYGWHLAQCATAAAVAWLLARYALGHRQPFFAPVAAIVSLGLSYQQRLQRVAEVTVGVALGVLVGDLFVEVFGVGAIQVFVVVGLAMTLALLLDAGPLLVTQAGVQSAIVATLAPGPVAGLGRWLDAVCGGIVALVAAAVVPGSPLRRPRQEAASVLRELAAWCHDTVRAVREQDEELAYATLARARNSEGQLADVQAAAYDGLSIARSSPWRRGHRSDLLAMSALSVMLDRAVRNGRVLLRRVTVVVRRHEQLDPRILTLLGRLADVIEAIAADLEDRRDPDDSRELLQQVARESAAVPVGTSLSDDVVLAQVRSMVVDLLELTGLDADAARAAIPTSAGETPPDRVDQ</sequence>
<feature type="transmembrane region" description="Helical" evidence="5">
    <location>
        <begin position="119"/>
        <end position="139"/>
    </location>
</feature>
<evidence type="ECO:0000256" key="1">
    <source>
        <dbReference type="ARBA" id="ARBA00004141"/>
    </source>
</evidence>
<dbReference type="Proteomes" id="UP001596189">
    <property type="component" value="Unassembled WGS sequence"/>
</dbReference>
<evidence type="ECO:0000256" key="2">
    <source>
        <dbReference type="ARBA" id="ARBA00022692"/>
    </source>
</evidence>
<keyword evidence="4 5" id="KW-0472">Membrane</keyword>
<evidence type="ECO:0000256" key="4">
    <source>
        <dbReference type="ARBA" id="ARBA00023136"/>
    </source>
</evidence>
<evidence type="ECO:0000256" key="5">
    <source>
        <dbReference type="SAM" id="Phobius"/>
    </source>
</evidence>
<proteinExistence type="predicted"/>
<comment type="caution">
    <text evidence="7">The sequence shown here is derived from an EMBL/GenBank/DDBJ whole genome shotgun (WGS) entry which is preliminary data.</text>
</comment>
<keyword evidence="3 5" id="KW-1133">Transmembrane helix</keyword>
<gene>
    <name evidence="7" type="ORF">ACFQDO_01970</name>
</gene>
<organism evidence="7 8">
    <name type="scientific">Angustibacter luteus</name>
    <dbReference type="NCBI Taxonomy" id="658456"/>
    <lineage>
        <taxon>Bacteria</taxon>
        <taxon>Bacillati</taxon>
        <taxon>Actinomycetota</taxon>
        <taxon>Actinomycetes</taxon>
        <taxon>Kineosporiales</taxon>
        <taxon>Kineosporiaceae</taxon>
    </lineage>
</organism>
<keyword evidence="8" id="KW-1185">Reference proteome</keyword>
<protein>
    <submittedName>
        <fullName evidence="7">Aromatic acid exporter family protein</fullName>
    </submittedName>
</protein>
<name>A0ABW1J9T2_9ACTN</name>
<dbReference type="InterPro" id="IPR049453">
    <property type="entry name" value="Memb_transporter_dom"/>
</dbReference>
<reference evidence="8" key="1">
    <citation type="journal article" date="2019" name="Int. J. Syst. Evol. Microbiol.">
        <title>The Global Catalogue of Microorganisms (GCM) 10K type strain sequencing project: providing services to taxonomists for standard genome sequencing and annotation.</title>
        <authorList>
            <consortium name="The Broad Institute Genomics Platform"/>
            <consortium name="The Broad Institute Genome Sequencing Center for Infectious Disease"/>
            <person name="Wu L."/>
            <person name="Ma J."/>
        </authorList>
    </citation>
    <scope>NUCLEOTIDE SEQUENCE [LARGE SCALE GENOMIC DNA]</scope>
    <source>
        <strain evidence="8">KACC 14249</strain>
    </source>
</reference>
<keyword evidence="2 5" id="KW-0812">Transmembrane</keyword>
<feature type="transmembrane region" description="Helical" evidence="5">
    <location>
        <begin position="23"/>
        <end position="41"/>
    </location>
</feature>
<accession>A0ABW1J9T2</accession>
<dbReference type="RefSeq" id="WP_345716757.1">
    <property type="nucleotide sequence ID" value="NZ_BAABFP010000005.1"/>
</dbReference>
<feature type="transmembrane region" description="Helical" evidence="5">
    <location>
        <begin position="96"/>
        <end position="114"/>
    </location>
</feature>
<feature type="transmembrane region" description="Helical" evidence="5">
    <location>
        <begin position="145"/>
        <end position="162"/>
    </location>
</feature>
<dbReference type="Pfam" id="PF13515">
    <property type="entry name" value="FUSC_2"/>
    <property type="match status" value="1"/>
</dbReference>
<feature type="domain" description="Integral membrane bound transporter" evidence="6">
    <location>
        <begin position="37"/>
        <end position="157"/>
    </location>
</feature>
<evidence type="ECO:0000259" key="6">
    <source>
        <dbReference type="Pfam" id="PF13515"/>
    </source>
</evidence>